<dbReference type="STRING" id="332977.SAMN05421740_103199"/>
<gene>
    <name evidence="3" type="ORF">SAMN05421740_103199</name>
</gene>
<dbReference type="Pfam" id="PF06580">
    <property type="entry name" value="His_kinase"/>
    <property type="match status" value="1"/>
</dbReference>
<dbReference type="OrthoDB" id="9792992at2"/>
<dbReference type="SUPFAM" id="SSF55874">
    <property type="entry name" value="ATPase domain of HSP90 chaperone/DNA topoisomerase II/histidine kinase"/>
    <property type="match status" value="1"/>
</dbReference>
<evidence type="ECO:0000313" key="4">
    <source>
        <dbReference type="Proteomes" id="UP000198916"/>
    </source>
</evidence>
<dbReference type="RefSeq" id="WP_090604643.1">
    <property type="nucleotide sequence ID" value="NZ_FNZR01000003.1"/>
</dbReference>
<proteinExistence type="predicted"/>
<keyword evidence="1" id="KW-0812">Transmembrane</keyword>
<dbReference type="PANTHER" id="PTHR34220:SF7">
    <property type="entry name" value="SENSOR HISTIDINE KINASE YPDA"/>
    <property type="match status" value="1"/>
</dbReference>
<organism evidence="3 4">
    <name type="scientific">Parapedobacter koreensis</name>
    <dbReference type="NCBI Taxonomy" id="332977"/>
    <lineage>
        <taxon>Bacteria</taxon>
        <taxon>Pseudomonadati</taxon>
        <taxon>Bacteroidota</taxon>
        <taxon>Sphingobacteriia</taxon>
        <taxon>Sphingobacteriales</taxon>
        <taxon>Sphingobacteriaceae</taxon>
        <taxon>Parapedobacter</taxon>
    </lineage>
</organism>
<sequence>MNRKMRFRHAFCWLLYLAYSLIDGSLWGGSTSYYWDFTYWLTQVIQFYFCYLWVFPKFLNKGKPFQLAGGIILALLVFQVVRILLQQVLGTYFFGHGNFSGDNYIARMVSANFYFGTWMIGICGAIYATEQALREEKRNRALREEATKAELAFLKNQINPHFLYNALNYLYSLALPLSDKMAQALVKLSDMMRYTLAEHKDNLVSLEKEIAYINDYMAFMRMRFEPAFFATFEVTGDISNKRITPLLLVPFVENAFKHGQFDQPDHPIEIRLIIECNQLVFGVSNRIFLGQKDSSSGIGLQNVRRRLELLYPGSHKLQITKDSMNYHALLRITLTGTTNQ</sequence>
<accession>A0A1H7LL68</accession>
<dbReference type="GO" id="GO:0000155">
    <property type="term" value="F:phosphorelay sensor kinase activity"/>
    <property type="evidence" value="ECO:0007669"/>
    <property type="project" value="InterPro"/>
</dbReference>
<keyword evidence="1" id="KW-1133">Transmembrane helix</keyword>
<keyword evidence="3" id="KW-0418">Kinase</keyword>
<dbReference type="EMBL" id="FNZR01000003">
    <property type="protein sequence ID" value="SEK99626.1"/>
    <property type="molecule type" value="Genomic_DNA"/>
</dbReference>
<dbReference type="Proteomes" id="UP000198916">
    <property type="component" value="Unassembled WGS sequence"/>
</dbReference>
<dbReference type="AlphaFoldDB" id="A0A1H7LL68"/>
<evidence type="ECO:0000256" key="1">
    <source>
        <dbReference type="SAM" id="Phobius"/>
    </source>
</evidence>
<keyword evidence="4" id="KW-1185">Reference proteome</keyword>
<feature type="transmembrane region" description="Helical" evidence="1">
    <location>
        <begin position="67"/>
        <end position="85"/>
    </location>
</feature>
<dbReference type="InterPro" id="IPR050640">
    <property type="entry name" value="Bact_2-comp_sensor_kinase"/>
</dbReference>
<keyword evidence="1" id="KW-0472">Membrane</keyword>
<dbReference type="GO" id="GO:0016020">
    <property type="term" value="C:membrane"/>
    <property type="evidence" value="ECO:0007669"/>
    <property type="project" value="InterPro"/>
</dbReference>
<feature type="domain" description="Signal transduction histidine kinase internal region" evidence="2">
    <location>
        <begin position="149"/>
        <end position="226"/>
    </location>
</feature>
<feature type="transmembrane region" description="Helical" evidence="1">
    <location>
        <begin position="105"/>
        <end position="128"/>
    </location>
</feature>
<reference evidence="4" key="1">
    <citation type="submission" date="2016-10" db="EMBL/GenBank/DDBJ databases">
        <authorList>
            <person name="Varghese N."/>
            <person name="Submissions S."/>
        </authorList>
    </citation>
    <scope>NUCLEOTIDE SEQUENCE [LARGE SCALE GENOMIC DNA]</scope>
    <source>
        <strain evidence="4">Jip14</strain>
    </source>
</reference>
<name>A0A1H7LL68_9SPHI</name>
<dbReference type="Gene3D" id="3.30.565.10">
    <property type="entry name" value="Histidine kinase-like ATPase, C-terminal domain"/>
    <property type="match status" value="1"/>
</dbReference>
<dbReference type="InterPro" id="IPR010559">
    <property type="entry name" value="Sig_transdc_His_kin_internal"/>
</dbReference>
<feature type="transmembrane region" description="Helical" evidence="1">
    <location>
        <begin position="38"/>
        <end position="55"/>
    </location>
</feature>
<evidence type="ECO:0000313" key="3">
    <source>
        <dbReference type="EMBL" id="SEK99626.1"/>
    </source>
</evidence>
<protein>
    <submittedName>
        <fullName evidence="3">Histidine kinase</fullName>
    </submittedName>
</protein>
<keyword evidence="3" id="KW-0808">Transferase</keyword>
<dbReference type="PANTHER" id="PTHR34220">
    <property type="entry name" value="SENSOR HISTIDINE KINASE YPDA"/>
    <property type="match status" value="1"/>
</dbReference>
<dbReference type="InterPro" id="IPR036890">
    <property type="entry name" value="HATPase_C_sf"/>
</dbReference>
<evidence type="ECO:0000259" key="2">
    <source>
        <dbReference type="Pfam" id="PF06580"/>
    </source>
</evidence>